<proteinExistence type="predicted"/>
<dbReference type="Pfam" id="PF13358">
    <property type="entry name" value="DDE_3"/>
    <property type="match status" value="1"/>
</dbReference>
<gene>
    <name evidence="3" type="ORF">FRUB_00713</name>
</gene>
<protein>
    <submittedName>
        <fullName evidence="3">Mobile element protein</fullName>
    </submittedName>
</protein>
<comment type="caution">
    <text evidence="3">The sequence shown here is derived from an EMBL/GenBank/DDBJ whole genome shotgun (WGS) entry which is preliminary data.</text>
</comment>
<dbReference type="Pfam" id="PF13592">
    <property type="entry name" value="HTH_33"/>
    <property type="match status" value="1"/>
</dbReference>
<dbReference type="InterPro" id="IPR038717">
    <property type="entry name" value="Tc1-like_DDE_dom"/>
</dbReference>
<dbReference type="AlphaFoldDB" id="A0A225E5G6"/>
<evidence type="ECO:0000259" key="1">
    <source>
        <dbReference type="Pfam" id="PF13358"/>
    </source>
</evidence>
<dbReference type="GO" id="GO:0003676">
    <property type="term" value="F:nucleic acid binding"/>
    <property type="evidence" value="ECO:0007669"/>
    <property type="project" value="InterPro"/>
</dbReference>
<name>A0A225E5G6_9BACT</name>
<feature type="domain" description="Winged helix-turn helix" evidence="2">
    <location>
        <begin position="2"/>
        <end position="39"/>
    </location>
</feature>
<dbReference type="InterPro" id="IPR047655">
    <property type="entry name" value="Transpos_IS630-like"/>
</dbReference>
<reference evidence="4" key="1">
    <citation type="submission" date="2017-06" db="EMBL/GenBank/DDBJ databases">
        <title>Genome analysis of Fimbriiglobus ruber SP5, the first member of the order Planctomycetales with confirmed chitinolytic capability.</title>
        <authorList>
            <person name="Ravin N.V."/>
            <person name="Rakitin A.L."/>
            <person name="Ivanova A.A."/>
            <person name="Beletsky A.V."/>
            <person name="Kulichevskaya I.S."/>
            <person name="Mardanov A.V."/>
            <person name="Dedysh S.N."/>
        </authorList>
    </citation>
    <scope>NUCLEOTIDE SEQUENCE [LARGE SCALE GENOMIC DNA]</scope>
    <source>
        <strain evidence="4">SP5</strain>
    </source>
</reference>
<accession>A0A225E5G6</accession>
<dbReference type="Proteomes" id="UP000214646">
    <property type="component" value="Unassembled WGS sequence"/>
</dbReference>
<sequence length="228" mass="25788">MTYHRDHVSRILKDLGWTPQIPITRAIQRDEVAIAHWRTDVWPELRQRAVAEHRTLVFVDESGFYLLPSVVRTYGPQGHTPVVAKTLTRDHLSVMAGLTPAGALYTLVRRESLSSSESVVFLKHVLIQAGKKLLVIWDGSPIHRWGAVRAFLAEEGAKRIHLEVLPGYAPDLSPLDQGCWHHLKDVEMANLSCRDMEELHLEFDLAVGRLRQKPRLIRSFFAAAGLAL</sequence>
<dbReference type="InterPro" id="IPR025959">
    <property type="entry name" value="Winged_HTH_dom"/>
</dbReference>
<evidence type="ECO:0000313" key="3">
    <source>
        <dbReference type="EMBL" id="OWK47014.1"/>
    </source>
</evidence>
<feature type="domain" description="Tc1-like transposase DDE" evidence="1">
    <location>
        <begin position="56"/>
        <end position="199"/>
    </location>
</feature>
<dbReference type="Gene3D" id="3.30.420.10">
    <property type="entry name" value="Ribonuclease H-like superfamily/Ribonuclease H"/>
    <property type="match status" value="1"/>
</dbReference>
<keyword evidence="4" id="KW-1185">Reference proteome</keyword>
<dbReference type="InterPro" id="IPR036397">
    <property type="entry name" value="RNaseH_sf"/>
</dbReference>
<dbReference type="EMBL" id="NIDE01000001">
    <property type="protein sequence ID" value="OWK47014.1"/>
    <property type="molecule type" value="Genomic_DNA"/>
</dbReference>
<organism evidence="3 4">
    <name type="scientific">Fimbriiglobus ruber</name>
    <dbReference type="NCBI Taxonomy" id="1908690"/>
    <lineage>
        <taxon>Bacteria</taxon>
        <taxon>Pseudomonadati</taxon>
        <taxon>Planctomycetota</taxon>
        <taxon>Planctomycetia</taxon>
        <taxon>Gemmatales</taxon>
        <taxon>Gemmataceae</taxon>
        <taxon>Fimbriiglobus</taxon>
    </lineage>
</organism>
<dbReference type="NCBIfam" id="NF033545">
    <property type="entry name" value="transpos_IS630"/>
    <property type="match status" value="1"/>
</dbReference>
<evidence type="ECO:0000259" key="2">
    <source>
        <dbReference type="Pfam" id="PF13592"/>
    </source>
</evidence>
<evidence type="ECO:0000313" key="4">
    <source>
        <dbReference type="Proteomes" id="UP000214646"/>
    </source>
</evidence>